<evidence type="ECO:0000256" key="1">
    <source>
        <dbReference type="SAM" id="MobiDB-lite"/>
    </source>
</evidence>
<sequence>MELKVTLIVALVTAITISVHAQRARGGRRNGRESGRWDENECEEEEHLPTESMTTPAVPDVVEIDINIIPEV</sequence>
<reference evidence="3" key="1">
    <citation type="journal article" date="2014" name="PLoS ONE">
        <title>Characterization of the Highly Variable Immune Response Gene Family, He185/333, in the Sea Urchin, Heliocidaris erythrogramma.</title>
        <authorList>
            <person name="Roth M.O."/>
            <person name="Wilkins A.G."/>
            <person name="Cooke G.M."/>
            <person name="Raftos D.A."/>
            <person name="Nair S.V."/>
        </authorList>
    </citation>
    <scope>NUCLEOTIDE SEQUENCE</scope>
    <source>
        <strain evidence="3">0022</strain>
    </source>
</reference>
<evidence type="ECO:0000256" key="2">
    <source>
        <dbReference type="SAM" id="SignalP"/>
    </source>
</evidence>
<dbReference type="AlphaFoldDB" id="I3W7Z6"/>
<evidence type="ECO:0000313" key="3">
    <source>
        <dbReference type="EMBL" id="AFK91889.1"/>
    </source>
</evidence>
<feature type="compositionally biased region" description="Basic and acidic residues" evidence="1">
    <location>
        <begin position="30"/>
        <end position="39"/>
    </location>
</feature>
<feature type="region of interest" description="Disordered" evidence="1">
    <location>
        <begin position="22"/>
        <end position="56"/>
    </location>
</feature>
<keyword evidence="2" id="KW-0732">Signal</keyword>
<feature type="chain" id="PRO_5003681716" evidence="2">
    <location>
        <begin position="22"/>
        <end position="72"/>
    </location>
</feature>
<feature type="signal peptide" evidence="2">
    <location>
        <begin position="1"/>
        <end position="21"/>
    </location>
</feature>
<name>I3W7Z6_HELER</name>
<protein>
    <submittedName>
        <fullName evidence="3">185/333</fullName>
    </submittedName>
</protein>
<proteinExistence type="evidence at transcript level"/>
<accession>I3W7Z6</accession>
<dbReference type="EMBL" id="JQ780231">
    <property type="protein sequence ID" value="AFK91889.1"/>
    <property type="molecule type" value="mRNA"/>
</dbReference>
<organism evidence="3">
    <name type="scientific">Heliocidaris erythrogramma</name>
    <name type="common">Sea urchin</name>
    <dbReference type="NCBI Taxonomy" id="7634"/>
    <lineage>
        <taxon>Eukaryota</taxon>
        <taxon>Metazoa</taxon>
        <taxon>Echinodermata</taxon>
        <taxon>Eleutherozoa</taxon>
        <taxon>Echinozoa</taxon>
        <taxon>Echinoidea</taxon>
        <taxon>Euechinoidea</taxon>
        <taxon>Echinacea</taxon>
        <taxon>Camarodonta</taxon>
        <taxon>Echinidea</taxon>
        <taxon>Echinometridae</taxon>
        <taxon>Heliocidaris</taxon>
    </lineage>
</organism>